<reference evidence="7" key="1">
    <citation type="submission" date="2023-01" db="EMBL/GenBank/DDBJ databases">
        <title>Genome assembly of the deep-sea coral Lophelia pertusa.</title>
        <authorList>
            <person name="Herrera S."/>
            <person name="Cordes E."/>
        </authorList>
    </citation>
    <scope>NUCLEOTIDE SEQUENCE</scope>
    <source>
        <strain evidence="7">USNM1676648</strain>
        <tissue evidence="7">Polyp</tissue>
    </source>
</reference>
<evidence type="ECO:0000313" key="8">
    <source>
        <dbReference type="Proteomes" id="UP001163046"/>
    </source>
</evidence>
<organism evidence="7 8">
    <name type="scientific">Desmophyllum pertusum</name>
    <dbReference type="NCBI Taxonomy" id="174260"/>
    <lineage>
        <taxon>Eukaryota</taxon>
        <taxon>Metazoa</taxon>
        <taxon>Cnidaria</taxon>
        <taxon>Anthozoa</taxon>
        <taxon>Hexacorallia</taxon>
        <taxon>Scleractinia</taxon>
        <taxon>Caryophylliina</taxon>
        <taxon>Caryophylliidae</taxon>
        <taxon>Desmophyllum</taxon>
    </lineage>
</organism>
<comment type="subcellular location">
    <subcellularLocation>
        <location evidence="1">Membrane</location>
        <topology evidence="1">Multi-pass membrane protein</topology>
    </subcellularLocation>
</comment>
<keyword evidence="4 6" id="KW-1133">Transmembrane helix</keyword>
<keyword evidence="5 6" id="KW-0472">Membrane</keyword>
<evidence type="ECO:0000256" key="3">
    <source>
        <dbReference type="ARBA" id="ARBA00022692"/>
    </source>
</evidence>
<comment type="caution">
    <text evidence="7">The sequence shown here is derived from an EMBL/GenBank/DDBJ whole genome shotgun (WGS) entry which is preliminary data.</text>
</comment>
<dbReference type="GO" id="GO:0035725">
    <property type="term" value="P:sodium ion transmembrane transport"/>
    <property type="evidence" value="ECO:0007669"/>
    <property type="project" value="TreeGrafter"/>
</dbReference>
<evidence type="ECO:0000256" key="5">
    <source>
        <dbReference type="ARBA" id="ARBA00023136"/>
    </source>
</evidence>
<sequence length="126" mass="14087">MAGHVSMMTWRTCLGFVSTPGSGGAGHSSHLFFCLGVFIFSLVTYKPLEYDGYEYPVWGQAIGWIMALSSIMCIPVVMIYKIATTPGSFEQRWTILTTPSLKNQSEEAKQEFPQESYKLTENKGML</sequence>
<dbReference type="InterPro" id="IPR037272">
    <property type="entry name" value="SNS_sf"/>
</dbReference>
<dbReference type="Proteomes" id="UP001163046">
    <property type="component" value="Unassembled WGS sequence"/>
</dbReference>
<dbReference type="PROSITE" id="PS50267">
    <property type="entry name" value="NA_NEUROTRAN_SYMP_3"/>
    <property type="match status" value="1"/>
</dbReference>
<evidence type="ECO:0000256" key="1">
    <source>
        <dbReference type="ARBA" id="ARBA00004141"/>
    </source>
</evidence>
<dbReference type="OrthoDB" id="6581954at2759"/>
<dbReference type="AlphaFoldDB" id="A0A9W9ZE47"/>
<feature type="transmembrane region" description="Helical" evidence="6">
    <location>
        <begin position="57"/>
        <end position="80"/>
    </location>
</feature>
<keyword evidence="3 6" id="KW-0812">Transmembrane</keyword>
<evidence type="ECO:0000256" key="6">
    <source>
        <dbReference type="SAM" id="Phobius"/>
    </source>
</evidence>
<evidence type="ECO:0000256" key="2">
    <source>
        <dbReference type="ARBA" id="ARBA00022448"/>
    </source>
</evidence>
<evidence type="ECO:0000313" key="7">
    <source>
        <dbReference type="EMBL" id="KAJ7380041.1"/>
    </source>
</evidence>
<proteinExistence type="predicted"/>
<feature type="transmembrane region" description="Helical" evidence="6">
    <location>
        <begin position="28"/>
        <end position="45"/>
    </location>
</feature>
<name>A0A9W9ZE47_9CNID</name>
<dbReference type="SUPFAM" id="SSF161070">
    <property type="entry name" value="SNF-like"/>
    <property type="match status" value="1"/>
</dbReference>
<dbReference type="Pfam" id="PF00209">
    <property type="entry name" value="SNF"/>
    <property type="match status" value="1"/>
</dbReference>
<dbReference type="GO" id="GO:0005886">
    <property type="term" value="C:plasma membrane"/>
    <property type="evidence" value="ECO:0007669"/>
    <property type="project" value="TreeGrafter"/>
</dbReference>
<dbReference type="PANTHER" id="PTHR11616">
    <property type="entry name" value="SODIUM/CHLORIDE DEPENDENT TRANSPORTER"/>
    <property type="match status" value="1"/>
</dbReference>
<keyword evidence="2" id="KW-0813">Transport</keyword>
<gene>
    <name evidence="7" type="primary">SLC6A8</name>
    <name evidence="7" type="ORF">OS493_010748</name>
</gene>
<dbReference type="EMBL" id="MU826354">
    <property type="protein sequence ID" value="KAJ7380041.1"/>
    <property type="molecule type" value="Genomic_DNA"/>
</dbReference>
<evidence type="ECO:0000256" key="4">
    <source>
        <dbReference type="ARBA" id="ARBA00022989"/>
    </source>
</evidence>
<dbReference type="PANTHER" id="PTHR11616:SF240">
    <property type="entry name" value="BLOATED TUBULES, ISOFORM B-RELATED"/>
    <property type="match status" value="1"/>
</dbReference>
<accession>A0A9W9ZE47</accession>
<protein>
    <submittedName>
        <fullName evidence="7">Sodium- and chloride-dependent creatine transporter 1</fullName>
    </submittedName>
</protein>
<keyword evidence="8" id="KW-1185">Reference proteome</keyword>
<dbReference type="GO" id="GO:0006865">
    <property type="term" value="P:amino acid transport"/>
    <property type="evidence" value="ECO:0007669"/>
    <property type="project" value="TreeGrafter"/>
</dbReference>
<dbReference type="InterPro" id="IPR000175">
    <property type="entry name" value="Na/ntran_symport"/>
</dbReference>